<proteinExistence type="inferred from homology"/>
<comment type="similarity">
    <text evidence="1 3">Belongs to the sulfotransferase 1 family.</text>
</comment>
<dbReference type="GeneID" id="115465716"/>
<evidence type="ECO:0000313" key="5">
    <source>
        <dbReference type="Proteomes" id="UP000515156"/>
    </source>
</evidence>
<organism evidence="5 6">
    <name type="scientific">Microcaecilia unicolor</name>
    <dbReference type="NCBI Taxonomy" id="1415580"/>
    <lineage>
        <taxon>Eukaryota</taxon>
        <taxon>Metazoa</taxon>
        <taxon>Chordata</taxon>
        <taxon>Craniata</taxon>
        <taxon>Vertebrata</taxon>
        <taxon>Euteleostomi</taxon>
        <taxon>Amphibia</taxon>
        <taxon>Gymnophiona</taxon>
        <taxon>Siphonopidae</taxon>
        <taxon>Microcaecilia</taxon>
    </lineage>
</organism>
<dbReference type="FunCoup" id="A0A6P7XII5">
    <property type="interactions" value="408"/>
</dbReference>
<reference evidence="6" key="1">
    <citation type="submission" date="2025-08" db="UniProtKB">
        <authorList>
            <consortium name="RefSeq"/>
        </authorList>
    </citation>
    <scope>IDENTIFICATION</scope>
</reference>
<accession>A0A6P7XII5</accession>
<gene>
    <name evidence="6" type="primary">LOC115465716</name>
</gene>
<keyword evidence="2 3" id="KW-0808">Transferase</keyword>
<protein>
    <recommendedName>
        <fullName evidence="3">Sulfotransferase</fullName>
        <ecNumber evidence="3">2.8.2.-</ecNumber>
    </recommendedName>
</protein>
<dbReference type="RefSeq" id="XP_030052258.1">
    <property type="nucleotide sequence ID" value="XM_030196398.1"/>
</dbReference>
<feature type="domain" description="Sulfotransferase" evidence="4">
    <location>
        <begin position="87"/>
        <end position="320"/>
    </location>
</feature>
<dbReference type="OrthoDB" id="205623at2759"/>
<evidence type="ECO:0000256" key="3">
    <source>
        <dbReference type="RuleBase" id="RU361155"/>
    </source>
</evidence>
<dbReference type="AlphaFoldDB" id="A0A6P7XII5"/>
<name>A0A6P7XII5_9AMPH</name>
<dbReference type="Gene3D" id="3.40.50.300">
    <property type="entry name" value="P-loop containing nucleotide triphosphate hydrolases"/>
    <property type="match status" value="1"/>
</dbReference>
<dbReference type="SUPFAM" id="SSF52540">
    <property type="entry name" value="P-loop containing nucleoside triphosphate hydrolases"/>
    <property type="match status" value="1"/>
</dbReference>
<dbReference type="Pfam" id="PF00685">
    <property type="entry name" value="Sulfotransfer_1"/>
    <property type="match status" value="1"/>
</dbReference>
<dbReference type="PANTHER" id="PTHR11783">
    <property type="entry name" value="SULFOTRANSFERASE SULT"/>
    <property type="match status" value="1"/>
</dbReference>
<dbReference type="Proteomes" id="UP000515156">
    <property type="component" value="Chromosome 3"/>
</dbReference>
<dbReference type="InterPro" id="IPR027417">
    <property type="entry name" value="P-loop_NTPase"/>
</dbReference>
<sequence length="334" mass="38197">MKQYRGGGGAGYLRAIVSPGCYALIKSPKAKMEESRKLFLENVEKVMSSAKDKAPADLLFSYKGVLYPSILCSPEMFQKLESLEARKDDVMLIAYPKCGTNWVIQILHEMIFMLTNKPPAPDISMIEFGTPDKIERMNQQPSPRVLTSHLHPDNIPKSFFTNKTKKLVIFRNPKDTAVSYFHFYNNNALLPNFSSWDEFFQHFISGKVCWSSYFEHACAWNEYLDDENVLIVTYEDLKENLVAGVKQIAEFFGLPLTQEQIQEIADKSTFQNMKAKSRETHGNFGHVVFRKGDIGDWKSYFSPAQNQEMDDSFNKYLAGTKLGAKLKYDVHCKA</sequence>
<evidence type="ECO:0000313" key="6">
    <source>
        <dbReference type="RefSeq" id="XP_030052258.1"/>
    </source>
</evidence>
<dbReference type="InParanoid" id="A0A6P7XII5"/>
<keyword evidence="5" id="KW-1185">Reference proteome</keyword>
<evidence type="ECO:0000256" key="1">
    <source>
        <dbReference type="ARBA" id="ARBA00005771"/>
    </source>
</evidence>
<dbReference type="GO" id="GO:0008146">
    <property type="term" value="F:sulfotransferase activity"/>
    <property type="evidence" value="ECO:0007669"/>
    <property type="project" value="InterPro"/>
</dbReference>
<evidence type="ECO:0000259" key="4">
    <source>
        <dbReference type="Pfam" id="PF00685"/>
    </source>
</evidence>
<dbReference type="EC" id="2.8.2.-" evidence="3"/>
<dbReference type="InterPro" id="IPR000863">
    <property type="entry name" value="Sulfotransferase_dom"/>
</dbReference>
<dbReference type="KEGG" id="muo:115465716"/>
<evidence type="ECO:0000256" key="2">
    <source>
        <dbReference type="ARBA" id="ARBA00022679"/>
    </source>
</evidence>